<evidence type="ECO:0000313" key="3">
    <source>
        <dbReference type="Proteomes" id="UP001217417"/>
    </source>
</evidence>
<dbReference type="GeneID" id="80881210"/>
<dbReference type="EMBL" id="JARPMG010000008">
    <property type="protein sequence ID" value="KAJ8098654.1"/>
    <property type="molecule type" value="Genomic_DNA"/>
</dbReference>
<feature type="region of interest" description="Disordered" evidence="1">
    <location>
        <begin position="230"/>
        <end position="267"/>
    </location>
</feature>
<comment type="caution">
    <text evidence="2">The sequence shown here is derived from an EMBL/GenBank/DDBJ whole genome shotgun (WGS) entry which is preliminary data.</text>
</comment>
<feature type="region of interest" description="Disordered" evidence="1">
    <location>
        <begin position="480"/>
        <end position="523"/>
    </location>
</feature>
<feature type="compositionally biased region" description="Basic and acidic residues" evidence="1">
    <location>
        <begin position="112"/>
        <end position="127"/>
    </location>
</feature>
<name>A0AAD7QNZ1_9ASCO</name>
<protein>
    <submittedName>
        <fullName evidence="2">Uncharacterized protein</fullName>
    </submittedName>
</protein>
<gene>
    <name evidence="2" type="ORF">POJ06DRAFT_239536</name>
</gene>
<dbReference type="Proteomes" id="UP001217417">
    <property type="component" value="Unassembled WGS sequence"/>
</dbReference>
<feature type="compositionally biased region" description="Basic residues" evidence="1">
    <location>
        <begin position="237"/>
        <end position="246"/>
    </location>
</feature>
<keyword evidence="3" id="KW-1185">Reference proteome</keyword>
<feature type="region of interest" description="Disordered" evidence="1">
    <location>
        <begin position="286"/>
        <end position="321"/>
    </location>
</feature>
<evidence type="ECO:0000256" key="1">
    <source>
        <dbReference type="SAM" id="MobiDB-lite"/>
    </source>
</evidence>
<accession>A0AAD7QNZ1</accession>
<feature type="region of interest" description="Disordered" evidence="1">
    <location>
        <begin position="109"/>
        <end position="199"/>
    </location>
</feature>
<organism evidence="2 3">
    <name type="scientific">Lipomyces tetrasporus</name>
    <dbReference type="NCBI Taxonomy" id="54092"/>
    <lineage>
        <taxon>Eukaryota</taxon>
        <taxon>Fungi</taxon>
        <taxon>Dikarya</taxon>
        <taxon>Ascomycota</taxon>
        <taxon>Saccharomycotina</taxon>
        <taxon>Lipomycetes</taxon>
        <taxon>Lipomycetales</taxon>
        <taxon>Lipomycetaceae</taxon>
        <taxon>Lipomyces</taxon>
    </lineage>
</organism>
<sequence>MTLPGRKILPVRSRRGIASRVPIAQIAPKAQTTSTAPISSDEDDISDTALDASLTFAAPPTVGQQAVYPNLFKSHKEPTMAMPLDPEGDTNRPKLTQIEVDAVFSIANKRKTGQENEPPFKRPDHQTHTNIDINIQPQTVSQEQQKPPQRTILQPKSRRGLASRAAILAQNAPKQPTAANTSTSSDEDNISDATPNVRLSLPQKVARPGVPIPIDPALETGPNFPEIAVQSQEEQKRPHRKIKKPVSRLAQSQTAIPQTPACSKRANKTKSSPFAVSAAVPAKHDGSPALCNTTRPPKVGKRGKNWNSQLPVAPKTRGRSKMEARVKAMKIARSKKLTDKRELSTQMMAIPSGPADPFKTQDYSQGFQALEKLFRTHQQKREYEESQRGIAASSQSGPRTMHLLSNAAAFSSLRPLQTSPDKQLQEFLTKPPERKPPPAPSWAKTREGSIGVINRRRSARIAAIQSHDHQATLVDTVMKNSVPLHQSPRSLKPITERSRTTKPRSPPRSKLPQFSPSDLPPVRSIADLMNENPDMREALCVSDRNPLDCRWERIEIPQLPRRRRNPELRPQNHEPDDIQVICVVSGCLFVIGIVFWILQKGVSAGFHWCQYHLRG</sequence>
<feature type="compositionally biased region" description="Polar residues" evidence="1">
    <location>
        <begin position="128"/>
        <end position="154"/>
    </location>
</feature>
<evidence type="ECO:0000313" key="2">
    <source>
        <dbReference type="EMBL" id="KAJ8098654.1"/>
    </source>
</evidence>
<feature type="compositionally biased region" description="Polar residues" evidence="1">
    <location>
        <begin position="172"/>
        <end position="184"/>
    </location>
</feature>
<proteinExistence type="predicted"/>
<dbReference type="AlphaFoldDB" id="A0AAD7QNZ1"/>
<feature type="compositionally biased region" description="Polar residues" evidence="1">
    <location>
        <begin position="249"/>
        <end position="261"/>
    </location>
</feature>
<dbReference type="RefSeq" id="XP_056042104.1">
    <property type="nucleotide sequence ID" value="XM_056186044.1"/>
</dbReference>
<feature type="region of interest" description="Disordered" evidence="1">
    <location>
        <begin position="415"/>
        <end position="450"/>
    </location>
</feature>
<reference evidence="2" key="1">
    <citation type="submission" date="2023-03" db="EMBL/GenBank/DDBJ databases">
        <title>Near-Complete genome sequence of Lipomyces tetrasporous NRRL Y-64009, an oleaginous yeast capable of growing on lignocellulosic hydrolysates.</title>
        <authorList>
            <consortium name="Lawrence Berkeley National Laboratory"/>
            <person name="Jagtap S.S."/>
            <person name="Liu J.-J."/>
            <person name="Walukiewicz H.E."/>
            <person name="Pangilinan J."/>
            <person name="Lipzen A."/>
            <person name="Ahrendt S."/>
            <person name="Koriabine M."/>
            <person name="Cobaugh K."/>
            <person name="Salamov A."/>
            <person name="Yoshinaga Y."/>
            <person name="Ng V."/>
            <person name="Daum C."/>
            <person name="Grigoriev I.V."/>
            <person name="Slininger P.J."/>
            <person name="Dien B.S."/>
            <person name="Jin Y.-S."/>
            <person name="Rao C.V."/>
        </authorList>
    </citation>
    <scope>NUCLEOTIDE SEQUENCE</scope>
    <source>
        <strain evidence="2">NRRL Y-64009</strain>
    </source>
</reference>